<dbReference type="EMBL" id="CYKH01001891">
    <property type="protein sequence ID" value="CUG91118.1"/>
    <property type="molecule type" value="Genomic_DNA"/>
</dbReference>
<proteinExistence type="predicted"/>
<evidence type="ECO:0000313" key="1">
    <source>
        <dbReference type="EMBL" id="CUG91118.1"/>
    </source>
</evidence>
<organism evidence="1 2">
    <name type="scientific">Bodo saltans</name>
    <name type="common">Flagellated protozoan</name>
    <dbReference type="NCBI Taxonomy" id="75058"/>
    <lineage>
        <taxon>Eukaryota</taxon>
        <taxon>Discoba</taxon>
        <taxon>Euglenozoa</taxon>
        <taxon>Kinetoplastea</taxon>
        <taxon>Metakinetoplastina</taxon>
        <taxon>Eubodonida</taxon>
        <taxon>Bodonidae</taxon>
        <taxon>Bodo</taxon>
    </lineage>
</organism>
<name>A0A0S4JP48_BODSA</name>
<sequence>MFRLFHRGRSSYTVAPASFVRGFANVDSNNRGGAQANRSFLQKISRALSDPAQGVRAAAELYRSEIRPELLAFIEHEDTRPLHEAVFLGGNHHGEECFVLLMKVLCDSNRLEDVRFLFAMALRQFQTPSTELFNVLLIGVTWSDTFTEDEVINVANIMKARNIARDAVTELCFTLAFLRLQRHDMFTVNWGETCRKCRDVINLHLKDTTVHPLPVGFTTKLSQTFATLSRMSANADEVWGEFMAIITPLVLRAIEQVHQERKQNLSSTIALAQNEETLAARVVVTTRILVSALSACLANIAVSSRHILKLFQLLKVQYKLEHMLNADRIASERSADEERDEVFPTQRHVALPSSPSSSSSLGGHVQSQTRASMFDNPCALSEANAARMFARSLRDPNLSLASELLDYTTVQHNVFTSPNSKSLVHVITAQVAAAVSCNPALTDEARMDCLAHMFSALEYAQPEHTTSKYLSGPVTILSRAEDDAGGGNTDAPVKSIVVHASPKPPESYFSKALLAVHGADGLQMVWSYLGERIRTTATTSASIQRVLEAGAERGDLAFCTQVLADLLHVDEWRMVDGTTPYVTSEVYDSIVRCVIKQAERCSGGIDMEEEIGKLTHSMQRVVRTATSTSSEGGGGLTLSQSSLHHLLRYSVESGDTAFGARVVRWYDEYGIPLDRTLAAKLLRNLCHILDRHNVEAVLQSWNKLNGGVHPKVFRMCEMAFKRWGDQVELAGR</sequence>
<dbReference type="VEuPathDB" id="TriTrypDB:BSAL_30290"/>
<keyword evidence="2" id="KW-1185">Reference proteome</keyword>
<accession>A0A0S4JP48</accession>
<evidence type="ECO:0000313" key="2">
    <source>
        <dbReference type="Proteomes" id="UP000051952"/>
    </source>
</evidence>
<reference evidence="2" key="1">
    <citation type="submission" date="2015-09" db="EMBL/GenBank/DDBJ databases">
        <authorList>
            <consortium name="Pathogen Informatics"/>
        </authorList>
    </citation>
    <scope>NUCLEOTIDE SEQUENCE [LARGE SCALE GENOMIC DNA]</scope>
    <source>
        <strain evidence="2">Lake Konstanz</strain>
    </source>
</reference>
<dbReference type="OrthoDB" id="272213at2759"/>
<dbReference type="AlphaFoldDB" id="A0A0S4JP48"/>
<dbReference type="Proteomes" id="UP000051952">
    <property type="component" value="Unassembled WGS sequence"/>
</dbReference>
<protein>
    <submittedName>
        <fullName evidence="1">Uncharacterized protein</fullName>
    </submittedName>
</protein>
<gene>
    <name evidence="1" type="ORF">BSAL_30290</name>
</gene>